<reference evidence="2 3" key="2">
    <citation type="journal article" date="2022" name="Mar. Drugs">
        <title>Bioassay-Guided Fractionation Leads to the Detection of Cholic Acid Generated by the Rare Thalassomonas sp.</title>
        <authorList>
            <person name="Pheiffer F."/>
            <person name="Schneider Y.K."/>
            <person name="Hansen E.H."/>
            <person name="Andersen J.H."/>
            <person name="Isaksson J."/>
            <person name="Busche T."/>
            <person name="R C."/>
            <person name="Kalinowski J."/>
            <person name="Zyl L.V."/>
            <person name="Trindade M."/>
        </authorList>
    </citation>
    <scope>NUCLEOTIDE SEQUENCE [LARGE SCALE GENOMIC DNA]</scope>
    <source>
        <strain evidence="2 3">A5K-106</strain>
    </source>
</reference>
<feature type="domain" description="Transglutaminase-like" evidence="1">
    <location>
        <begin position="34"/>
        <end position="137"/>
    </location>
</feature>
<dbReference type="RefSeq" id="WP_044834382.1">
    <property type="nucleotide sequence ID" value="NZ_CP059735.1"/>
</dbReference>
<dbReference type="SUPFAM" id="SSF54001">
    <property type="entry name" value="Cysteine proteinases"/>
    <property type="match status" value="1"/>
</dbReference>
<dbReference type="Gene3D" id="3.10.620.30">
    <property type="match status" value="1"/>
</dbReference>
<dbReference type="PANTHER" id="PTHR33490">
    <property type="entry name" value="BLR5614 PROTEIN-RELATED"/>
    <property type="match status" value="1"/>
</dbReference>
<keyword evidence="3" id="KW-1185">Reference proteome</keyword>
<organism evidence="2 3">
    <name type="scientific">Thalassomonas actiniarum</name>
    <dbReference type="NCBI Taxonomy" id="485447"/>
    <lineage>
        <taxon>Bacteria</taxon>
        <taxon>Pseudomonadati</taxon>
        <taxon>Pseudomonadota</taxon>
        <taxon>Gammaproteobacteria</taxon>
        <taxon>Alteromonadales</taxon>
        <taxon>Colwelliaceae</taxon>
        <taxon>Thalassomonas</taxon>
    </lineage>
</organism>
<dbReference type="Pfam" id="PF01841">
    <property type="entry name" value="Transglut_core"/>
    <property type="match status" value="1"/>
</dbReference>
<dbReference type="EMBL" id="CP059735">
    <property type="protein sequence ID" value="WDD99014.1"/>
    <property type="molecule type" value="Genomic_DNA"/>
</dbReference>
<protein>
    <submittedName>
        <fullName evidence="2">Transglutaminase family protein</fullName>
    </submittedName>
</protein>
<name>A0AAE9YRM7_9GAMM</name>
<evidence type="ECO:0000259" key="1">
    <source>
        <dbReference type="Pfam" id="PF01841"/>
    </source>
</evidence>
<dbReference type="InterPro" id="IPR002931">
    <property type="entry name" value="Transglutaminase-like"/>
</dbReference>
<reference evidence="2 3" key="1">
    <citation type="journal article" date="2015" name="Genome Announc.">
        <title>Draft Genome Sequences of Marine Isolates of Thalassomonas viridans and Thalassomonas actiniarum.</title>
        <authorList>
            <person name="Olonade I."/>
            <person name="van Zyl L.J."/>
            <person name="Trindade M."/>
        </authorList>
    </citation>
    <scope>NUCLEOTIDE SEQUENCE [LARGE SCALE GENOMIC DNA]</scope>
    <source>
        <strain evidence="2 3">A5K-106</strain>
    </source>
</reference>
<evidence type="ECO:0000313" key="2">
    <source>
        <dbReference type="EMBL" id="WDD99014.1"/>
    </source>
</evidence>
<dbReference type="AlphaFoldDB" id="A0AAE9YRM7"/>
<dbReference type="Proteomes" id="UP000032568">
    <property type="component" value="Chromosome"/>
</dbReference>
<dbReference type="KEGG" id="tact:SG35_027980"/>
<sequence length="244" mass="27772">MATLSEDFLLATPMLDFNHPQIQALIKRRKWRDLSPYDAIGATYTFVRDEIRFGYNADDRLPASQVLNDGYGQCNTKGTLFMALLRALGISARLHGFTIDNKLQRGAIPGYLFAIAPKRIIHSWVEVYQDERWVNLEGYILDKAYLKQIQSSFSGQCQSFSGFGIATQCLAAPDIDWQGQDTYIQSDGIADDFGVYNQPDDFYARHGSNLSGIKKLLFRYLLRHLMNLNVKQIRANGVCRKNRT</sequence>
<evidence type="ECO:0000313" key="3">
    <source>
        <dbReference type="Proteomes" id="UP000032568"/>
    </source>
</evidence>
<proteinExistence type="predicted"/>
<dbReference type="PANTHER" id="PTHR33490:SF6">
    <property type="entry name" value="SLL1049 PROTEIN"/>
    <property type="match status" value="1"/>
</dbReference>
<dbReference type="InterPro" id="IPR038765">
    <property type="entry name" value="Papain-like_cys_pep_sf"/>
</dbReference>
<gene>
    <name evidence="2" type="ORF">SG35_027980</name>
</gene>
<accession>A0AAE9YRM7</accession>